<dbReference type="Gene3D" id="3.30.565.10">
    <property type="entry name" value="Histidine kinase-like ATPase, C-terminal domain"/>
    <property type="match status" value="1"/>
</dbReference>
<reference evidence="3" key="2">
    <citation type="submission" date="2025-08" db="UniProtKB">
        <authorList>
            <consortium name="RefSeq"/>
        </authorList>
    </citation>
    <scope>IDENTIFICATION</scope>
    <source>
        <tissue evidence="3">Leaf</tissue>
    </source>
</reference>
<dbReference type="InterPro" id="IPR058210">
    <property type="entry name" value="SACS/Nov_dom"/>
</dbReference>
<dbReference type="SUPFAM" id="SSF55874">
    <property type="entry name" value="ATPase domain of HSP90 chaperone/DNA topoisomerase II/histidine kinase"/>
    <property type="match status" value="1"/>
</dbReference>
<dbReference type="Pfam" id="PF25794">
    <property type="entry name" value="SACS"/>
    <property type="match status" value="1"/>
</dbReference>
<keyword evidence="2" id="KW-1185">Reference proteome</keyword>
<evidence type="ECO:0000313" key="2">
    <source>
        <dbReference type="Proteomes" id="UP000813463"/>
    </source>
</evidence>
<feature type="domain" description="Sacsin/Nov" evidence="1">
    <location>
        <begin position="41"/>
        <end position="143"/>
    </location>
</feature>
<dbReference type="Proteomes" id="UP000813463">
    <property type="component" value="Chromosome 5"/>
</dbReference>
<dbReference type="PANTHER" id="PTHR32387:SF3">
    <property type="entry name" value="ATP_DNA BINDING PROTEIN"/>
    <property type="match status" value="1"/>
</dbReference>
<dbReference type="RefSeq" id="XP_021846224.1">
    <property type="nucleotide sequence ID" value="XM_021990532.2"/>
</dbReference>
<dbReference type="GeneID" id="110786023"/>
<sequence length="1714" mass="194590">MAAAKQHIEEIRKTRFEIGIRKNPLSHTLRMAVKYLSAELYSKDVHFLMELIQNAEDNEYPTGVDPSLEFLITSRDITATGATATLLIFNNENGFSPKNMESICNVGDSTKAGNRKSGYIGEKGIGFKSVFLLTSLPYIFSNGYQIRFNEAPCPECEIAYIVPEWVDYPSVSDIQQVYGCNRTLPTTTLILPLKRDKVKPVKEQLSSLHPELLLFLSKIKRLSVKEHNENPALNTIRAVSISTERDLVAKKDIDAESYTVHLTAEEEGRGSEGECGYYMWRQKFRVKEENKVEKRMELEEWPITLAFPFGKRLNRGMISPGIYAYLPTETVTNLPFIIQADFLLPSSRETILWDDIWNQGILDCIPTAFVNAFITLVKTREDAPASCLASMFDFLPVNAACHPKLDAVRESIREKLLLENIIPSEPHSDQKIFHKPQEVGRLSRSFWKILLKAKKEGIKLHNLSSLGKHILHSSFDEDKYNNALTFLDVKHVGKEWYPKCIQSCNLVLGVGDDIYIELLQFLAQNWTSHFQQSTMRSIPLLKYVGTSGDVSLLSINDASNQSSGLLCRSQDARHISWMIDWSKEFGSVAGVVFLPEKMQKGCVGVDGVLTWLKDFVKVVTLSVYDYSCQLQNSLSNNCRMVFAYAHFLHYSFSKGLLSELEVQKLCAEMPLVNSYGGVSVKRKGVLVPANGSKWVDLIGSSNSWGNQDYVVLSDDYLHSVQYAGYCTPDKKKLMEFLKSYAGASDIPDVCPPDAGFPTVSGPLTKDNVFLLLEWIRKLRYKGIKMPDKFLSCIEKGSWLRVTMSGSPVYRPPNQSFLSSSSWGSLLQNGSEMVDIPLVDQRFYNYKINDYKEELKAIGVMFDYGQACEFIGKHLMALAKGSNLTRTKVIAMLDFIRYLREKMLSVDEIVNSVKEVKWVKTSCGERSPIETVLFDDSWKIASVISQIPFLDQQYYGNNILQYKTELELLGITVGFKGNHQIVLDHIKPSPSWRTLKPDHLQFALKCITSCSRASEKLVGMMKNSECLSTSVGFKYPRDCFLFDREWGCILQIFEDFPYIDNRFYGDGIFKFKEALQKIGVFVDFGSATKALSSMFTQRASTHQLTNDTSLSLISCYKKLKHTLYTIPADILEARWLRTRLGDFRSPKDCILYDTDWRPISGITLLPFIDDKESCYGKDIHEFKDELKSIGVTTDFKEGSQFVFSHIFFPQDPREITPECVISLLECVKRFLKSGNSFPDNFLVQVDQTKWLKTTIGCMSPKECMLFDPKKGSLLQRCDGPFIDEEYYGANISSYKKELSVLKVVTDMSSTDASSLLAIHIKSLCEFAKIEHIYSFLSKTDWEPDANSLASIWFPTSSVDGVWVTAEECVLHDVNHLFSSRLCILDQKYNKPELLDFFAKAFNVKSCPSTDHYCELWSEWENSGLVISHVNCRAFWVHVIRHWSKKTEKIFSESVTKIPADSKGSDDILLRKKQDIFLPNDLLLKNLFEMSSPYSIFVWCPPVGDLPSIPRAMLLDIYSKIGVRKITDSVSISELSAVDLGELEEGKLKDAFIVKGLVMIILGFLSDPSLNTEVKFRHEAVKMLLTVKVFVTTKPITMSYTLEMSSGDDVTASTSQMVRWERDNSKFFTQKLNWSGADKAVVDYATKLEYATKFSQVISEGLLWEKEDKIHILSDLIKVGVLMDFDEDAVKFLMTSKNLQIFPEDEEFLCSVFPSC</sequence>
<protein>
    <recommendedName>
        <fullName evidence="1">Sacsin/Nov domain-containing protein</fullName>
    </recommendedName>
</protein>
<organism evidence="2 3">
    <name type="scientific">Spinacia oleracea</name>
    <name type="common">Spinach</name>
    <dbReference type="NCBI Taxonomy" id="3562"/>
    <lineage>
        <taxon>Eukaryota</taxon>
        <taxon>Viridiplantae</taxon>
        <taxon>Streptophyta</taxon>
        <taxon>Embryophyta</taxon>
        <taxon>Tracheophyta</taxon>
        <taxon>Spermatophyta</taxon>
        <taxon>Magnoliopsida</taxon>
        <taxon>eudicotyledons</taxon>
        <taxon>Gunneridae</taxon>
        <taxon>Pentapetalae</taxon>
        <taxon>Caryophyllales</taxon>
        <taxon>Chenopodiaceae</taxon>
        <taxon>Chenopodioideae</taxon>
        <taxon>Anserineae</taxon>
        <taxon>Spinacia</taxon>
    </lineage>
</organism>
<evidence type="ECO:0000313" key="3">
    <source>
        <dbReference type="RefSeq" id="XP_021846224.1"/>
    </source>
</evidence>
<dbReference type="OrthoDB" id="1262810at2759"/>
<reference evidence="2" key="1">
    <citation type="journal article" date="2021" name="Nat. Commun.">
        <title>Genomic analyses provide insights into spinach domestication and the genetic basis of agronomic traits.</title>
        <authorList>
            <person name="Cai X."/>
            <person name="Sun X."/>
            <person name="Xu C."/>
            <person name="Sun H."/>
            <person name="Wang X."/>
            <person name="Ge C."/>
            <person name="Zhang Z."/>
            <person name="Wang Q."/>
            <person name="Fei Z."/>
            <person name="Jiao C."/>
            <person name="Wang Q."/>
        </authorList>
    </citation>
    <scope>NUCLEOTIDE SEQUENCE [LARGE SCALE GENOMIC DNA]</scope>
    <source>
        <strain evidence="2">cv. Varoflay</strain>
    </source>
</reference>
<dbReference type="KEGG" id="soe:110786023"/>
<gene>
    <name evidence="3" type="primary">LOC110786023</name>
</gene>
<dbReference type="InterPro" id="IPR036890">
    <property type="entry name" value="HATPase_C_sf"/>
</dbReference>
<evidence type="ECO:0000259" key="1">
    <source>
        <dbReference type="Pfam" id="PF25794"/>
    </source>
</evidence>
<proteinExistence type="predicted"/>
<name>A0A9R0IBH1_SPIOL</name>
<dbReference type="InterPro" id="IPR052957">
    <property type="entry name" value="Auxin_embryo_med"/>
</dbReference>
<dbReference type="NCBIfam" id="NF047352">
    <property type="entry name" value="P_loop_sacsin"/>
    <property type="match status" value="1"/>
</dbReference>
<dbReference type="PANTHER" id="PTHR32387">
    <property type="entry name" value="WU:FJ29H11"/>
    <property type="match status" value="1"/>
</dbReference>
<accession>A0A9R0IBH1</accession>